<sequence length="100" mass="11892">MVVDKYGNSFDVGDYVLIAEVPYGFPYFAMISAVKVKKIERDHLLEDRVYFERWYPIEQRGELLSRKADDCVVTTEHNYLIALKRRDEWDKKGEANERQD</sequence>
<protein>
    <submittedName>
        <fullName evidence="1">Uncharacterized protein</fullName>
    </submittedName>
</protein>
<proteinExistence type="predicted"/>
<accession>A0A8S5VDZ0</accession>
<reference evidence="1" key="1">
    <citation type="journal article" date="2021" name="Proc. Natl. Acad. Sci. U.S.A.">
        <title>A Catalog of Tens of Thousands of Viruses from Human Metagenomes Reveals Hidden Associations with Chronic Diseases.</title>
        <authorList>
            <person name="Tisza M.J."/>
            <person name="Buck C.B."/>
        </authorList>
    </citation>
    <scope>NUCLEOTIDE SEQUENCE</scope>
    <source>
        <strain evidence="1">CtGa111</strain>
    </source>
</reference>
<organism evidence="1">
    <name type="scientific">Siphoviridae sp. ctGa111</name>
    <dbReference type="NCBI Taxonomy" id="2825413"/>
    <lineage>
        <taxon>Viruses</taxon>
        <taxon>Duplodnaviria</taxon>
        <taxon>Heunggongvirae</taxon>
        <taxon>Uroviricota</taxon>
        <taxon>Caudoviricetes</taxon>
    </lineage>
</organism>
<name>A0A8S5VDZ0_9CAUD</name>
<dbReference type="EMBL" id="BK016245">
    <property type="protein sequence ID" value="DAG04847.1"/>
    <property type="molecule type" value="Genomic_DNA"/>
</dbReference>
<evidence type="ECO:0000313" key="1">
    <source>
        <dbReference type="EMBL" id="DAG04847.1"/>
    </source>
</evidence>